<protein>
    <submittedName>
        <fullName evidence="2">Uncharacterized protein</fullName>
    </submittedName>
</protein>
<proteinExistence type="predicted"/>
<keyword evidence="3" id="KW-1185">Reference proteome</keyword>
<sequence>MSRAGNGYGAASAAARAAPAAVAIPRTSPVERATEAGPGGRLDVVPGGVEPLVDVRERARAQVEAGVDPDRRVRHAPQRVRDGLAVWSCELHRRALDEDLAHERPVLRRRRMLEGP</sequence>
<evidence type="ECO:0000256" key="1">
    <source>
        <dbReference type="SAM" id="MobiDB-lite"/>
    </source>
</evidence>
<name>A0A0M0F4C4_CELCE</name>
<gene>
    <name evidence="2" type="ORF">M768_15755</name>
</gene>
<evidence type="ECO:0000313" key="2">
    <source>
        <dbReference type="EMBL" id="KON72424.1"/>
    </source>
</evidence>
<organism evidence="2 3">
    <name type="scientific">Cellulosimicrobium cellulans F16</name>
    <dbReference type="NCBI Taxonomy" id="1350482"/>
    <lineage>
        <taxon>Bacteria</taxon>
        <taxon>Bacillati</taxon>
        <taxon>Actinomycetota</taxon>
        <taxon>Actinomycetes</taxon>
        <taxon>Micrococcales</taxon>
        <taxon>Promicromonosporaceae</taxon>
        <taxon>Cellulosimicrobium</taxon>
    </lineage>
</organism>
<dbReference type="AlphaFoldDB" id="A0A0M0F4C4"/>
<comment type="caution">
    <text evidence="2">The sequence shown here is derived from an EMBL/GenBank/DDBJ whole genome shotgun (WGS) entry which is preliminary data.</text>
</comment>
<dbReference type="EMBL" id="ATNL01000012">
    <property type="protein sequence ID" value="KON72424.1"/>
    <property type="molecule type" value="Genomic_DNA"/>
</dbReference>
<evidence type="ECO:0000313" key="3">
    <source>
        <dbReference type="Proteomes" id="UP000037387"/>
    </source>
</evidence>
<feature type="compositionally biased region" description="Low complexity" evidence="1">
    <location>
        <begin position="9"/>
        <end position="23"/>
    </location>
</feature>
<dbReference type="Proteomes" id="UP000037387">
    <property type="component" value="Unassembled WGS sequence"/>
</dbReference>
<reference evidence="2 3" key="1">
    <citation type="journal article" date="2015" name="Sci. Rep.">
        <title>Functional and structural properties of a novel cellulosome-like multienzyme complex: efficient glycoside hydrolysis of water-insoluble 7-xylosyl-10-deacetylpaclitaxel.</title>
        <authorList>
            <person name="Dou T.Y."/>
            <person name="Luan H.W."/>
            <person name="Ge G.B."/>
            <person name="Dong M.M."/>
            <person name="Zou H.F."/>
            <person name="He Y.Q."/>
            <person name="Cui P."/>
            <person name="Wang J.Y."/>
            <person name="Hao D.C."/>
            <person name="Yang S.L."/>
            <person name="Yang L."/>
        </authorList>
    </citation>
    <scope>NUCLEOTIDE SEQUENCE [LARGE SCALE GENOMIC DNA]</scope>
    <source>
        <strain evidence="2 3">F16</strain>
    </source>
</reference>
<feature type="region of interest" description="Disordered" evidence="1">
    <location>
        <begin position="1"/>
        <end position="47"/>
    </location>
</feature>
<accession>A0A0M0F4C4</accession>